<comment type="pathway">
    <text evidence="2">Cofactor biosynthesis; tetrahydrofolate biosynthesis; 2-amino-4-hydroxy-6-hydroxymethyl-7,8-dihydropteridine diphosphate from 7,8-dihydroneopterin triphosphate: step 4/4.</text>
</comment>
<evidence type="ECO:0000256" key="6">
    <source>
        <dbReference type="ARBA" id="ARBA00022777"/>
    </source>
</evidence>
<evidence type="ECO:0000256" key="7">
    <source>
        <dbReference type="ARBA" id="ARBA00022840"/>
    </source>
</evidence>
<evidence type="ECO:0000313" key="10">
    <source>
        <dbReference type="EMBL" id="MEW9264044.1"/>
    </source>
</evidence>
<dbReference type="PANTHER" id="PTHR43071:SF1">
    <property type="entry name" value="2-AMINO-4-HYDROXY-6-HYDROXYMETHYLDIHYDROPTERIDINE PYROPHOSPHOKINASE"/>
    <property type="match status" value="1"/>
</dbReference>
<dbReference type="InterPro" id="IPR000550">
    <property type="entry name" value="Hppk"/>
</dbReference>
<dbReference type="SUPFAM" id="SSF55083">
    <property type="entry name" value="6-hydroxymethyl-7,8-dihydropterin pyrophosphokinase, HPPK"/>
    <property type="match status" value="1"/>
</dbReference>
<sequence>MSPAVEAVLALGANVGHRAATLNAAVGALAATDGITVEAVSTIVETAPVGTVPDQPDFLNAVVLVRTDLDPHALLAAAHAVEAALGLDRSTKVPDGPRPIDVDVVTVGHTVLEEDGLVLPHPRAHERDFVLGPWLELDPDAVLPGPHGGRVADLLGRLGEGTA</sequence>
<feature type="domain" description="7,8-dihydro-6-hydroxymethylpterin-pyrophosphokinase" evidence="9">
    <location>
        <begin position="8"/>
        <end position="139"/>
    </location>
</feature>
<protein>
    <recommendedName>
        <fullName evidence="3">2-amino-4-hydroxy-6-hydroxymethyldihydropteridine diphosphokinase</fullName>
        <ecNumber evidence="3">2.7.6.3</ecNumber>
    </recommendedName>
</protein>
<evidence type="ECO:0000256" key="4">
    <source>
        <dbReference type="ARBA" id="ARBA00022679"/>
    </source>
</evidence>
<organism evidence="10 11">
    <name type="scientific">Kineococcus endophyticus</name>
    <dbReference type="NCBI Taxonomy" id="1181883"/>
    <lineage>
        <taxon>Bacteria</taxon>
        <taxon>Bacillati</taxon>
        <taxon>Actinomycetota</taxon>
        <taxon>Actinomycetes</taxon>
        <taxon>Kineosporiales</taxon>
        <taxon>Kineosporiaceae</taxon>
        <taxon>Kineococcus</taxon>
    </lineage>
</organism>
<dbReference type="GO" id="GO:0003848">
    <property type="term" value="F:2-amino-4-hydroxy-6-hydroxymethyldihydropteridine diphosphokinase activity"/>
    <property type="evidence" value="ECO:0007669"/>
    <property type="project" value="UniProtKB-EC"/>
</dbReference>
<dbReference type="Gene3D" id="3.30.70.560">
    <property type="entry name" value="7,8-Dihydro-6-hydroxymethylpterin-pyrophosphokinase HPPK"/>
    <property type="match status" value="1"/>
</dbReference>
<reference evidence="10 11" key="1">
    <citation type="submission" date="2024-07" db="EMBL/GenBank/DDBJ databases">
        <authorList>
            <person name="Thanompreechachai J."/>
            <person name="Duangmal K."/>
        </authorList>
    </citation>
    <scope>NUCLEOTIDE SEQUENCE [LARGE SCALE GENOMIC DNA]</scope>
    <source>
        <strain evidence="10 11">KCTC 19886</strain>
    </source>
</reference>
<comment type="caution">
    <text evidence="10">The sequence shown here is derived from an EMBL/GenBank/DDBJ whole genome shotgun (WGS) entry which is preliminary data.</text>
</comment>
<comment type="catalytic activity">
    <reaction evidence="1">
        <text>6-hydroxymethyl-7,8-dihydropterin + ATP = (7,8-dihydropterin-6-yl)methyl diphosphate + AMP + H(+)</text>
        <dbReference type="Rhea" id="RHEA:11412"/>
        <dbReference type="ChEBI" id="CHEBI:15378"/>
        <dbReference type="ChEBI" id="CHEBI:30616"/>
        <dbReference type="ChEBI" id="CHEBI:44841"/>
        <dbReference type="ChEBI" id="CHEBI:72950"/>
        <dbReference type="ChEBI" id="CHEBI:456215"/>
        <dbReference type="EC" id="2.7.6.3"/>
    </reaction>
</comment>
<keyword evidence="11" id="KW-1185">Reference proteome</keyword>
<dbReference type="CDD" id="cd00483">
    <property type="entry name" value="HPPK"/>
    <property type="match status" value="1"/>
</dbReference>
<dbReference type="RefSeq" id="WP_367636646.1">
    <property type="nucleotide sequence ID" value="NZ_JBFNQN010000003.1"/>
</dbReference>
<evidence type="ECO:0000313" key="11">
    <source>
        <dbReference type="Proteomes" id="UP001555826"/>
    </source>
</evidence>
<keyword evidence="6" id="KW-0418">Kinase</keyword>
<dbReference type="Proteomes" id="UP001555826">
    <property type="component" value="Unassembled WGS sequence"/>
</dbReference>
<dbReference type="EC" id="2.7.6.3" evidence="3"/>
<evidence type="ECO:0000256" key="8">
    <source>
        <dbReference type="ARBA" id="ARBA00022909"/>
    </source>
</evidence>
<evidence type="ECO:0000256" key="2">
    <source>
        <dbReference type="ARBA" id="ARBA00005051"/>
    </source>
</evidence>
<accession>A0ABV3P343</accession>
<evidence type="ECO:0000256" key="5">
    <source>
        <dbReference type="ARBA" id="ARBA00022741"/>
    </source>
</evidence>
<keyword evidence="8" id="KW-0289">Folate biosynthesis</keyword>
<dbReference type="NCBIfam" id="TIGR01498">
    <property type="entry name" value="folK"/>
    <property type="match status" value="1"/>
</dbReference>
<proteinExistence type="predicted"/>
<name>A0ABV3P343_9ACTN</name>
<dbReference type="EMBL" id="JBFNQN010000003">
    <property type="protein sequence ID" value="MEW9264044.1"/>
    <property type="molecule type" value="Genomic_DNA"/>
</dbReference>
<keyword evidence="7" id="KW-0067">ATP-binding</keyword>
<dbReference type="InterPro" id="IPR035907">
    <property type="entry name" value="Hppk_sf"/>
</dbReference>
<keyword evidence="5" id="KW-0547">Nucleotide-binding</keyword>
<evidence type="ECO:0000256" key="1">
    <source>
        <dbReference type="ARBA" id="ARBA00000198"/>
    </source>
</evidence>
<keyword evidence="4 10" id="KW-0808">Transferase</keyword>
<evidence type="ECO:0000259" key="9">
    <source>
        <dbReference type="Pfam" id="PF01288"/>
    </source>
</evidence>
<dbReference type="Pfam" id="PF01288">
    <property type="entry name" value="HPPK"/>
    <property type="match status" value="1"/>
</dbReference>
<dbReference type="PANTHER" id="PTHR43071">
    <property type="entry name" value="2-AMINO-4-HYDROXY-6-HYDROXYMETHYLDIHYDROPTERIDINE PYROPHOSPHOKINASE"/>
    <property type="match status" value="1"/>
</dbReference>
<gene>
    <name evidence="10" type="primary">folK</name>
    <name evidence="10" type="ORF">AB1207_04750</name>
</gene>
<evidence type="ECO:0000256" key="3">
    <source>
        <dbReference type="ARBA" id="ARBA00013253"/>
    </source>
</evidence>